<dbReference type="OMA" id="LTGYQMH"/>
<feature type="transmembrane region" description="Helical" evidence="1">
    <location>
        <begin position="90"/>
        <end position="112"/>
    </location>
</feature>
<dbReference type="OrthoDB" id="7849139at2759"/>
<dbReference type="eggNOG" id="ENOG502T7W8">
    <property type="taxonomic scope" value="Eukaryota"/>
</dbReference>
<protein>
    <recommendedName>
        <fullName evidence="4">Gustatory receptor</fullName>
    </recommendedName>
</protein>
<sequence length="409" mass="46446">MSSPCRVIRASNYLLLLTGYQMHWFDAQQQRYRITLPGVVNVFVLACVYAGCFAQHFQPSALLKTLQDVSPFLYDLTRLQLVLSIKVFSYAIYASVRAVGVASALTASLPLKSSPGRRRVKNEFLAYGLLCSTFVVLLCFGMYIGYELEFKLPPLKDIMIGSALFLPHLVLAGAMRFYSIFAWLARDRLQQLQAEVDELLTIGQMRTEMQLVPGTSSVPVAVTPSSMDSLLSQCEQLQQLATNFGHLFESLEHSLLLLLGINANCLLFGCYAFVYYSSTWYVLFDDRRQRIFYAGNASIYACIGCDYACLLLAQTLLEQQSIQFSERLSTALGQRTVLPKRMRRIAKDMRAILSNCFRFKFLSIWRFDVANFTLLQLLQLLIIALIVIYHYLNDAIQLANERFDSNNDE</sequence>
<name>B4LSB1_DROVI</name>
<dbReference type="SMR" id="B4LSB1"/>
<evidence type="ECO:0000256" key="1">
    <source>
        <dbReference type="SAM" id="Phobius"/>
    </source>
</evidence>
<feature type="transmembrane region" description="Helical" evidence="1">
    <location>
        <begin position="158"/>
        <end position="184"/>
    </location>
</feature>
<evidence type="ECO:0008006" key="4">
    <source>
        <dbReference type="Google" id="ProtNLM"/>
    </source>
</evidence>
<feature type="transmembrane region" description="Helical" evidence="1">
    <location>
        <begin position="297"/>
        <end position="317"/>
    </location>
</feature>
<keyword evidence="1" id="KW-1133">Transmembrane helix</keyword>
<feature type="transmembrane region" description="Helical" evidence="1">
    <location>
        <begin position="255"/>
        <end position="277"/>
    </location>
</feature>
<dbReference type="EMBL" id="CH940649">
    <property type="protein sequence ID" value="EDW63719.1"/>
    <property type="molecule type" value="Genomic_DNA"/>
</dbReference>
<dbReference type="InParanoid" id="B4LSB1"/>
<evidence type="ECO:0000313" key="3">
    <source>
        <dbReference type="Proteomes" id="UP000008792"/>
    </source>
</evidence>
<dbReference type="AlphaFoldDB" id="B4LSB1"/>
<feature type="transmembrane region" description="Helical" evidence="1">
    <location>
        <begin position="38"/>
        <end position="57"/>
    </location>
</feature>
<keyword evidence="1" id="KW-0472">Membrane</keyword>
<dbReference type="HOGENOM" id="CLU_055703_0_0_1"/>
<organism evidence="2 3">
    <name type="scientific">Drosophila virilis</name>
    <name type="common">Fruit fly</name>
    <dbReference type="NCBI Taxonomy" id="7244"/>
    <lineage>
        <taxon>Eukaryota</taxon>
        <taxon>Metazoa</taxon>
        <taxon>Ecdysozoa</taxon>
        <taxon>Arthropoda</taxon>
        <taxon>Hexapoda</taxon>
        <taxon>Insecta</taxon>
        <taxon>Pterygota</taxon>
        <taxon>Neoptera</taxon>
        <taxon>Endopterygota</taxon>
        <taxon>Diptera</taxon>
        <taxon>Brachycera</taxon>
        <taxon>Muscomorpha</taxon>
        <taxon>Ephydroidea</taxon>
        <taxon>Drosophilidae</taxon>
        <taxon>Drosophila</taxon>
    </lineage>
</organism>
<reference evidence="2 3" key="1">
    <citation type="journal article" date="2007" name="Nature">
        <title>Evolution of genes and genomes on the Drosophila phylogeny.</title>
        <authorList>
            <consortium name="Drosophila 12 Genomes Consortium"/>
            <person name="Clark A.G."/>
            <person name="Eisen M.B."/>
            <person name="Smith D.R."/>
            <person name="Bergman C.M."/>
            <person name="Oliver B."/>
            <person name="Markow T.A."/>
            <person name="Kaufman T.C."/>
            <person name="Kellis M."/>
            <person name="Gelbart W."/>
            <person name="Iyer V.N."/>
            <person name="Pollard D.A."/>
            <person name="Sackton T.B."/>
            <person name="Larracuente A.M."/>
            <person name="Singh N.D."/>
            <person name="Abad J.P."/>
            <person name="Abt D.N."/>
            <person name="Adryan B."/>
            <person name="Aguade M."/>
            <person name="Akashi H."/>
            <person name="Anderson W.W."/>
            <person name="Aquadro C.F."/>
            <person name="Ardell D.H."/>
            <person name="Arguello R."/>
            <person name="Artieri C.G."/>
            <person name="Barbash D.A."/>
            <person name="Barker D."/>
            <person name="Barsanti P."/>
            <person name="Batterham P."/>
            <person name="Batzoglou S."/>
            <person name="Begun D."/>
            <person name="Bhutkar A."/>
            <person name="Blanco E."/>
            <person name="Bosak S.A."/>
            <person name="Bradley R.K."/>
            <person name="Brand A.D."/>
            <person name="Brent M.R."/>
            <person name="Brooks A.N."/>
            <person name="Brown R.H."/>
            <person name="Butlin R.K."/>
            <person name="Caggese C."/>
            <person name="Calvi B.R."/>
            <person name="Bernardo de Carvalho A."/>
            <person name="Caspi A."/>
            <person name="Castrezana S."/>
            <person name="Celniker S.E."/>
            <person name="Chang J.L."/>
            <person name="Chapple C."/>
            <person name="Chatterji S."/>
            <person name="Chinwalla A."/>
            <person name="Civetta A."/>
            <person name="Clifton S.W."/>
            <person name="Comeron J.M."/>
            <person name="Costello J.C."/>
            <person name="Coyne J.A."/>
            <person name="Daub J."/>
            <person name="David R.G."/>
            <person name="Delcher A.L."/>
            <person name="Delehaunty K."/>
            <person name="Do C.B."/>
            <person name="Ebling H."/>
            <person name="Edwards K."/>
            <person name="Eickbush T."/>
            <person name="Evans J.D."/>
            <person name="Filipski A."/>
            <person name="Findeiss S."/>
            <person name="Freyhult E."/>
            <person name="Fulton L."/>
            <person name="Fulton R."/>
            <person name="Garcia A.C."/>
            <person name="Gardiner A."/>
            <person name="Garfield D.A."/>
            <person name="Garvin B.E."/>
            <person name="Gibson G."/>
            <person name="Gilbert D."/>
            <person name="Gnerre S."/>
            <person name="Godfrey J."/>
            <person name="Good R."/>
            <person name="Gotea V."/>
            <person name="Gravely B."/>
            <person name="Greenberg A.J."/>
            <person name="Griffiths-Jones S."/>
            <person name="Gross S."/>
            <person name="Guigo R."/>
            <person name="Gustafson E.A."/>
            <person name="Haerty W."/>
            <person name="Hahn M.W."/>
            <person name="Halligan D.L."/>
            <person name="Halpern A.L."/>
            <person name="Halter G.M."/>
            <person name="Han M.V."/>
            <person name="Heger A."/>
            <person name="Hillier L."/>
            <person name="Hinrichs A.S."/>
            <person name="Holmes I."/>
            <person name="Hoskins R.A."/>
            <person name="Hubisz M.J."/>
            <person name="Hultmark D."/>
            <person name="Huntley M.A."/>
            <person name="Jaffe D.B."/>
            <person name="Jagadeeshan S."/>
            <person name="Jeck W.R."/>
            <person name="Johnson J."/>
            <person name="Jones C.D."/>
            <person name="Jordan W.C."/>
            <person name="Karpen G.H."/>
            <person name="Kataoka E."/>
            <person name="Keightley P.D."/>
            <person name="Kheradpour P."/>
            <person name="Kirkness E.F."/>
            <person name="Koerich L.B."/>
            <person name="Kristiansen K."/>
            <person name="Kudrna D."/>
            <person name="Kulathinal R.J."/>
            <person name="Kumar S."/>
            <person name="Kwok R."/>
            <person name="Lander E."/>
            <person name="Langley C.H."/>
            <person name="Lapoint R."/>
            <person name="Lazzaro B.P."/>
            <person name="Lee S.J."/>
            <person name="Levesque L."/>
            <person name="Li R."/>
            <person name="Lin C.F."/>
            <person name="Lin M.F."/>
            <person name="Lindblad-Toh K."/>
            <person name="Llopart A."/>
            <person name="Long M."/>
            <person name="Low L."/>
            <person name="Lozovsky E."/>
            <person name="Lu J."/>
            <person name="Luo M."/>
            <person name="Machado C.A."/>
            <person name="Makalowski W."/>
            <person name="Marzo M."/>
            <person name="Matsuda M."/>
            <person name="Matzkin L."/>
            <person name="McAllister B."/>
            <person name="McBride C.S."/>
            <person name="McKernan B."/>
            <person name="McKernan K."/>
            <person name="Mendez-Lago M."/>
            <person name="Minx P."/>
            <person name="Mollenhauer M.U."/>
            <person name="Montooth K."/>
            <person name="Mount S.M."/>
            <person name="Mu X."/>
            <person name="Myers E."/>
            <person name="Negre B."/>
            <person name="Newfeld S."/>
            <person name="Nielsen R."/>
            <person name="Noor M.A."/>
            <person name="O'Grady P."/>
            <person name="Pachter L."/>
            <person name="Papaceit M."/>
            <person name="Parisi M.J."/>
            <person name="Parisi M."/>
            <person name="Parts L."/>
            <person name="Pedersen J.S."/>
            <person name="Pesole G."/>
            <person name="Phillippy A.M."/>
            <person name="Ponting C.P."/>
            <person name="Pop M."/>
            <person name="Porcelli D."/>
            <person name="Powell J.R."/>
            <person name="Prohaska S."/>
            <person name="Pruitt K."/>
            <person name="Puig M."/>
            <person name="Quesneville H."/>
            <person name="Ram K.R."/>
            <person name="Rand D."/>
            <person name="Rasmussen M.D."/>
            <person name="Reed L.K."/>
            <person name="Reenan R."/>
            <person name="Reily A."/>
            <person name="Remington K.A."/>
            <person name="Rieger T.T."/>
            <person name="Ritchie M.G."/>
            <person name="Robin C."/>
            <person name="Rogers Y.H."/>
            <person name="Rohde C."/>
            <person name="Rozas J."/>
            <person name="Rubenfield M.J."/>
            <person name="Ruiz A."/>
            <person name="Russo S."/>
            <person name="Salzberg S.L."/>
            <person name="Sanchez-Gracia A."/>
            <person name="Saranga D.J."/>
            <person name="Sato H."/>
            <person name="Schaeffer S.W."/>
            <person name="Schatz M.C."/>
            <person name="Schlenke T."/>
            <person name="Schwartz R."/>
            <person name="Segarra C."/>
            <person name="Singh R.S."/>
            <person name="Sirot L."/>
            <person name="Sirota M."/>
            <person name="Sisneros N.B."/>
            <person name="Smith C.D."/>
            <person name="Smith T.F."/>
            <person name="Spieth J."/>
            <person name="Stage D.E."/>
            <person name="Stark A."/>
            <person name="Stephan W."/>
            <person name="Strausberg R.L."/>
            <person name="Strempel S."/>
            <person name="Sturgill D."/>
            <person name="Sutton G."/>
            <person name="Sutton G.G."/>
            <person name="Tao W."/>
            <person name="Teichmann S."/>
            <person name="Tobari Y.N."/>
            <person name="Tomimura Y."/>
            <person name="Tsolas J.M."/>
            <person name="Valente V.L."/>
            <person name="Venter E."/>
            <person name="Venter J.C."/>
            <person name="Vicario S."/>
            <person name="Vieira F.G."/>
            <person name="Vilella A.J."/>
            <person name="Villasante A."/>
            <person name="Walenz B."/>
            <person name="Wang J."/>
            <person name="Wasserman M."/>
            <person name="Watts T."/>
            <person name="Wilson D."/>
            <person name="Wilson R.K."/>
            <person name="Wing R.A."/>
            <person name="Wolfner M.F."/>
            <person name="Wong A."/>
            <person name="Wong G.K."/>
            <person name="Wu C.I."/>
            <person name="Wu G."/>
            <person name="Yamamoto D."/>
            <person name="Yang H.P."/>
            <person name="Yang S.P."/>
            <person name="Yorke J.A."/>
            <person name="Yoshida K."/>
            <person name="Zdobnov E."/>
            <person name="Zhang P."/>
            <person name="Zhang Y."/>
            <person name="Zimin A.V."/>
            <person name="Baldwin J."/>
            <person name="Abdouelleil A."/>
            <person name="Abdulkadir J."/>
            <person name="Abebe A."/>
            <person name="Abera B."/>
            <person name="Abreu J."/>
            <person name="Acer S.C."/>
            <person name="Aftuck L."/>
            <person name="Alexander A."/>
            <person name="An P."/>
            <person name="Anderson E."/>
            <person name="Anderson S."/>
            <person name="Arachi H."/>
            <person name="Azer M."/>
            <person name="Bachantsang P."/>
            <person name="Barry A."/>
            <person name="Bayul T."/>
            <person name="Berlin A."/>
            <person name="Bessette D."/>
            <person name="Bloom T."/>
            <person name="Blye J."/>
            <person name="Boguslavskiy L."/>
            <person name="Bonnet C."/>
            <person name="Boukhgalter B."/>
            <person name="Bourzgui I."/>
            <person name="Brown A."/>
            <person name="Cahill P."/>
            <person name="Channer S."/>
            <person name="Cheshatsang Y."/>
            <person name="Chuda L."/>
            <person name="Citroen M."/>
            <person name="Collymore A."/>
            <person name="Cooke P."/>
            <person name="Costello M."/>
            <person name="D'Aco K."/>
            <person name="Daza R."/>
            <person name="De Haan G."/>
            <person name="DeGray S."/>
            <person name="DeMaso C."/>
            <person name="Dhargay N."/>
            <person name="Dooley K."/>
            <person name="Dooley E."/>
            <person name="Doricent M."/>
            <person name="Dorje P."/>
            <person name="Dorjee K."/>
            <person name="Dupes A."/>
            <person name="Elong R."/>
            <person name="Falk J."/>
            <person name="Farina A."/>
            <person name="Faro S."/>
            <person name="Ferguson D."/>
            <person name="Fisher S."/>
            <person name="Foley C.D."/>
            <person name="Franke A."/>
            <person name="Friedrich D."/>
            <person name="Gadbois L."/>
            <person name="Gearin G."/>
            <person name="Gearin C.R."/>
            <person name="Giannoukos G."/>
            <person name="Goode T."/>
            <person name="Graham J."/>
            <person name="Grandbois E."/>
            <person name="Grewal S."/>
            <person name="Gyaltsen K."/>
            <person name="Hafez N."/>
            <person name="Hagos B."/>
            <person name="Hall J."/>
            <person name="Henson C."/>
            <person name="Hollinger A."/>
            <person name="Honan T."/>
            <person name="Huard M.D."/>
            <person name="Hughes L."/>
            <person name="Hurhula B."/>
            <person name="Husby M.E."/>
            <person name="Kamat A."/>
            <person name="Kanga B."/>
            <person name="Kashin S."/>
            <person name="Khazanovich D."/>
            <person name="Kisner P."/>
            <person name="Lance K."/>
            <person name="Lara M."/>
            <person name="Lee W."/>
            <person name="Lennon N."/>
            <person name="Letendre F."/>
            <person name="LeVine R."/>
            <person name="Lipovsky A."/>
            <person name="Liu X."/>
            <person name="Liu J."/>
            <person name="Liu S."/>
            <person name="Lokyitsang T."/>
            <person name="Lokyitsang Y."/>
            <person name="Lubonja R."/>
            <person name="Lui A."/>
            <person name="MacDonald P."/>
            <person name="Magnisalis V."/>
            <person name="Maru K."/>
            <person name="Matthews C."/>
            <person name="McCusker W."/>
            <person name="McDonough S."/>
            <person name="Mehta T."/>
            <person name="Meldrim J."/>
            <person name="Meneus L."/>
            <person name="Mihai O."/>
            <person name="Mihalev A."/>
            <person name="Mihova T."/>
            <person name="Mittelman R."/>
            <person name="Mlenga V."/>
            <person name="Montmayeur A."/>
            <person name="Mulrain L."/>
            <person name="Navidi A."/>
            <person name="Naylor J."/>
            <person name="Negash T."/>
            <person name="Nguyen T."/>
            <person name="Nguyen N."/>
            <person name="Nicol R."/>
            <person name="Norbu C."/>
            <person name="Norbu N."/>
            <person name="Novod N."/>
            <person name="O'Neill B."/>
            <person name="Osman S."/>
            <person name="Markiewicz E."/>
            <person name="Oyono O.L."/>
            <person name="Patti C."/>
            <person name="Phunkhang P."/>
            <person name="Pierre F."/>
            <person name="Priest M."/>
            <person name="Raghuraman S."/>
            <person name="Rege F."/>
            <person name="Reyes R."/>
            <person name="Rise C."/>
            <person name="Rogov P."/>
            <person name="Ross K."/>
            <person name="Ryan E."/>
            <person name="Settipalli S."/>
            <person name="Shea T."/>
            <person name="Sherpa N."/>
            <person name="Shi L."/>
            <person name="Shih D."/>
            <person name="Sparrow T."/>
            <person name="Spaulding J."/>
            <person name="Stalker J."/>
            <person name="Stange-Thomann N."/>
            <person name="Stavropoulos S."/>
            <person name="Stone C."/>
            <person name="Strader C."/>
            <person name="Tesfaye S."/>
            <person name="Thomson T."/>
            <person name="Thoulutsang Y."/>
            <person name="Thoulutsang D."/>
            <person name="Topham K."/>
            <person name="Topping I."/>
            <person name="Tsamla T."/>
            <person name="Vassiliev H."/>
            <person name="Vo A."/>
            <person name="Wangchuk T."/>
            <person name="Wangdi T."/>
            <person name="Weiand M."/>
            <person name="Wilkinson J."/>
            <person name="Wilson A."/>
            <person name="Yadav S."/>
            <person name="Young G."/>
            <person name="Yu Q."/>
            <person name="Zembek L."/>
            <person name="Zhong D."/>
            <person name="Zimmer A."/>
            <person name="Zwirko Z."/>
            <person name="Jaffe D.B."/>
            <person name="Alvarez P."/>
            <person name="Brockman W."/>
            <person name="Butler J."/>
            <person name="Chin C."/>
            <person name="Gnerre S."/>
            <person name="Grabherr M."/>
            <person name="Kleber M."/>
            <person name="Mauceli E."/>
            <person name="MacCallum I."/>
        </authorList>
    </citation>
    <scope>NUCLEOTIDE SEQUENCE [LARGE SCALE GENOMIC DNA]</scope>
    <source>
        <strain evidence="3">Tucson 15010-1051.87</strain>
    </source>
</reference>
<dbReference type="PhylomeDB" id="B4LSB1"/>
<proteinExistence type="predicted"/>
<feature type="transmembrane region" description="Helical" evidence="1">
    <location>
        <begin position="124"/>
        <end position="146"/>
    </location>
</feature>
<gene>
    <name evidence="2" type="primary">Dvir\GJ11463</name>
    <name evidence="2" type="ORF">Dvir_GJ11463</name>
</gene>
<evidence type="ECO:0000313" key="2">
    <source>
        <dbReference type="EMBL" id="EDW63719.1"/>
    </source>
</evidence>
<accession>B4LSB1</accession>
<dbReference type="Proteomes" id="UP000008792">
    <property type="component" value="Unassembled WGS sequence"/>
</dbReference>
<keyword evidence="3" id="KW-1185">Reference proteome</keyword>
<feature type="transmembrane region" description="Helical" evidence="1">
    <location>
        <begin position="373"/>
        <end position="392"/>
    </location>
</feature>
<keyword evidence="1" id="KW-0812">Transmembrane</keyword>